<dbReference type="AlphaFoldDB" id="A0A1F5EJT8"/>
<dbReference type="STRING" id="1797580.A2Z61_01425"/>
<reference evidence="1 2" key="1">
    <citation type="journal article" date="2016" name="Nat. Commun.">
        <title>Thousands of microbial genomes shed light on interconnected biogeochemical processes in an aquifer system.</title>
        <authorList>
            <person name="Anantharaman K."/>
            <person name="Brown C.T."/>
            <person name="Hug L.A."/>
            <person name="Sharon I."/>
            <person name="Castelle C.J."/>
            <person name="Probst A.J."/>
            <person name="Thomas B.C."/>
            <person name="Singh A."/>
            <person name="Wilkins M.J."/>
            <person name="Karaoz U."/>
            <person name="Brodie E.L."/>
            <person name="Williams K.H."/>
            <person name="Hubbard S.S."/>
            <person name="Banfield J.F."/>
        </authorList>
    </citation>
    <scope>NUCLEOTIDE SEQUENCE [LARGE SCALE GENOMIC DNA]</scope>
</reference>
<gene>
    <name evidence="1" type="ORF">A2Z61_01425</name>
</gene>
<sequence length="59" mass="6785">MKKYDIRAKFITTVAFPVIEAGNKKEALEKAELLLLTDKHLEESQDNLPTWEVDRLIGN</sequence>
<accession>A0A1F5EJT8</accession>
<comment type="caution">
    <text evidence="1">The sequence shown here is derived from an EMBL/GenBank/DDBJ whole genome shotgun (WGS) entry which is preliminary data.</text>
</comment>
<proteinExistence type="predicted"/>
<organism evidence="1 2">
    <name type="scientific">Candidatus Campbellbacteria bacterium RIFCSPLOWO2_02_35_12</name>
    <dbReference type="NCBI Taxonomy" id="1797580"/>
    <lineage>
        <taxon>Bacteria</taxon>
        <taxon>Candidatus Campbelliibacteriota</taxon>
    </lineage>
</organism>
<protein>
    <submittedName>
        <fullName evidence="1">Uncharacterized protein</fullName>
    </submittedName>
</protein>
<dbReference type="Proteomes" id="UP000186029">
    <property type="component" value="Unassembled WGS sequence"/>
</dbReference>
<evidence type="ECO:0000313" key="1">
    <source>
        <dbReference type="EMBL" id="OGD67600.1"/>
    </source>
</evidence>
<evidence type="ECO:0000313" key="2">
    <source>
        <dbReference type="Proteomes" id="UP000186029"/>
    </source>
</evidence>
<name>A0A1F5EJT8_9BACT</name>
<dbReference type="EMBL" id="MFAC01000006">
    <property type="protein sequence ID" value="OGD67600.1"/>
    <property type="molecule type" value="Genomic_DNA"/>
</dbReference>